<evidence type="ECO:0000259" key="2">
    <source>
        <dbReference type="PROSITE" id="PS51372"/>
    </source>
</evidence>
<evidence type="ECO:0000313" key="4">
    <source>
        <dbReference type="EMBL" id="NFN35959.1"/>
    </source>
</evidence>
<accession>A0A093VX04</accession>
<gene>
    <name evidence="3" type="ORF">FC774_13095</name>
    <name evidence="4" type="ORF">FDB51_12660</name>
</gene>
<sequence>MQIVKVMNNSLILARDENDKEIVVMGKGLGFKRKAGEELDTEKIEKIFVLKNETDTREYVKLIEETPSEYIEITNDIIGYANEKLGGKLNDQIFITLVDHISYALTRYEKNITIQNRLLWELKKFYPKEFEIGKYAVEYINNKLNVKLPEEEAGNIAFHVVNAQTDEAEMQNTMLTIRMLKDIFNIIQYNFGITIDKDSLNYSRFLTHLQFFVQRLLDDRMIESKENFIFEQMIKEYPKEVKCARLIGDYVKKVLNKEISNEELLYLTIHIVRIVQK</sequence>
<dbReference type="InterPro" id="IPR036650">
    <property type="entry name" value="CAT_RNA-bd_dom_sf"/>
</dbReference>
<dbReference type="SMART" id="SM01061">
    <property type="entry name" value="CAT_RBD"/>
    <property type="match status" value="1"/>
</dbReference>
<dbReference type="OrthoDB" id="9813552at2"/>
<organism evidence="4 5">
    <name type="scientific">Clostridium botulinum</name>
    <dbReference type="NCBI Taxonomy" id="1491"/>
    <lineage>
        <taxon>Bacteria</taxon>
        <taxon>Bacillati</taxon>
        <taxon>Bacillota</taxon>
        <taxon>Clostridia</taxon>
        <taxon>Eubacteriales</taxon>
        <taxon>Clostridiaceae</taxon>
        <taxon>Clostridium</taxon>
    </lineage>
</organism>
<dbReference type="InterPro" id="IPR011608">
    <property type="entry name" value="PRD"/>
</dbReference>
<dbReference type="SUPFAM" id="SSF63520">
    <property type="entry name" value="PTS-regulatory domain, PRD"/>
    <property type="match status" value="2"/>
</dbReference>
<evidence type="ECO:0000256" key="1">
    <source>
        <dbReference type="ARBA" id="ARBA00022737"/>
    </source>
</evidence>
<dbReference type="GO" id="GO:0003723">
    <property type="term" value="F:RNA binding"/>
    <property type="evidence" value="ECO:0007669"/>
    <property type="project" value="InterPro"/>
</dbReference>
<dbReference type="PANTHER" id="PTHR30185:SF15">
    <property type="entry name" value="CRYPTIC BETA-GLUCOSIDE BGL OPERON ANTITERMINATOR"/>
    <property type="match status" value="1"/>
</dbReference>
<dbReference type="Pfam" id="PF03123">
    <property type="entry name" value="CAT_RBD"/>
    <property type="match status" value="1"/>
</dbReference>
<dbReference type="PROSITE" id="PS51372">
    <property type="entry name" value="PRD_2"/>
    <property type="match status" value="2"/>
</dbReference>
<dbReference type="InterPro" id="IPR050661">
    <property type="entry name" value="BglG_antiterminators"/>
</dbReference>
<dbReference type="EMBL" id="SWVK01000017">
    <property type="protein sequence ID" value="NFN35959.1"/>
    <property type="molecule type" value="Genomic_DNA"/>
</dbReference>
<feature type="domain" description="PRD" evidence="2">
    <location>
        <begin position="171"/>
        <end position="277"/>
    </location>
</feature>
<dbReference type="RefSeq" id="WP_012451217.1">
    <property type="nucleotide sequence ID" value="NZ_CP010520.1"/>
</dbReference>
<dbReference type="Pfam" id="PF00874">
    <property type="entry name" value="PRD"/>
    <property type="match status" value="2"/>
</dbReference>
<evidence type="ECO:0000313" key="5">
    <source>
        <dbReference type="Proteomes" id="UP000473681"/>
    </source>
</evidence>
<name>A0A093VX04_CLOBO</name>
<reference evidence="5 6" key="1">
    <citation type="submission" date="2019-04" db="EMBL/GenBank/DDBJ databases">
        <title>Genome sequencing of Clostridium botulinum Groups I-IV and Clostridium butyricum.</title>
        <authorList>
            <person name="Brunt J."/>
            <person name="Van Vliet A.H.M."/>
            <person name="Stringer S.C."/>
            <person name="Carter A.T."/>
            <person name="Peck M.W."/>
        </authorList>
    </citation>
    <scope>NUCLEOTIDE SEQUENCE [LARGE SCALE GENOMIC DNA]</scope>
    <source>
        <strain evidence="3 6">1605</strain>
        <strain evidence="4 5">CB-K-33E</strain>
    </source>
</reference>
<evidence type="ECO:0000313" key="6">
    <source>
        <dbReference type="Proteomes" id="UP000476820"/>
    </source>
</evidence>
<dbReference type="NCBIfam" id="NF046042">
    <property type="entry name" value="LicT"/>
    <property type="match status" value="1"/>
</dbReference>
<dbReference type="EMBL" id="SWOV01000039">
    <property type="protein sequence ID" value="NFF88795.1"/>
    <property type="molecule type" value="Genomic_DNA"/>
</dbReference>
<dbReference type="Proteomes" id="UP000476820">
    <property type="component" value="Unassembled WGS sequence"/>
</dbReference>
<dbReference type="PANTHER" id="PTHR30185">
    <property type="entry name" value="CRYPTIC BETA-GLUCOSIDE BGL OPERON ANTITERMINATOR"/>
    <property type="match status" value="1"/>
</dbReference>
<dbReference type="Gene3D" id="1.10.1790.10">
    <property type="entry name" value="PRD domain"/>
    <property type="match status" value="2"/>
</dbReference>
<evidence type="ECO:0000313" key="3">
    <source>
        <dbReference type="EMBL" id="NFF88795.1"/>
    </source>
</evidence>
<dbReference type="GO" id="GO:0006355">
    <property type="term" value="P:regulation of DNA-templated transcription"/>
    <property type="evidence" value="ECO:0007669"/>
    <property type="project" value="InterPro"/>
</dbReference>
<feature type="domain" description="PRD" evidence="2">
    <location>
        <begin position="65"/>
        <end position="170"/>
    </location>
</feature>
<dbReference type="InterPro" id="IPR036634">
    <property type="entry name" value="PRD_sf"/>
</dbReference>
<dbReference type="Gene3D" id="2.30.24.10">
    <property type="entry name" value="CAT RNA-binding domain"/>
    <property type="match status" value="1"/>
</dbReference>
<proteinExistence type="predicted"/>
<keyword evidence="1" id="KW-0677">Repeat</keyword>
<dbReference type="AlphaFoldDB" id="A0A093VX04"/>
<comment type="caution">
    <text evidence="4">The sequence shown here is derived from an EMBL/GenBank/DDBJ whole genome shotgun (WGS) entry which is preliminary data.</text>
</comment>
<dbReference type="Proteomes" id="UP000473681">
    <property type="component" value="Unassembled WGS sequence"/>
</dbReference>
<protein>
    <submittedName>
        <fullName evidence="4">PRD domain-containing protein</fullName>
    </submittedName>
</protein>
<dbReference type="SUPFAM" id="SSF50151">
    <property type="entry name" value="SacY-like RNA-binding domain"/>
    <property type="match status" value="1"/>
</dbReference>
<dbReference type="InterPro" id="IPR004341">
    <property type="entry name" value="CAT_RNA-bd_dom"/>
</dbReference>